<dbReference type="Proteomes" id="UP000001937">
    <property type="component" value="Chromosome"/>
</dbReference>
<dbReference type="PANTHER" id="PTHR46797">
    <property type="entry name" value="HTH-TYPE TRANSCRIPTIONAL REGULATOR"/>
    <property type="match status" value="1"/>
</dbReference>
<dbReference type="HOGENOM" id="CLU_2093252_0_0_11"/>
<dbReference type="PROSITE" id="PS50943">
    <property type="entry name" value="HTH_CROC1"/>
    <property type="match status" value="1"/>
</dbReference>
<evidence type="ECO:0000256" key="3">
    <source>
        <dbReference type="ARBA" id="ARBA00023163"/>
    </source>
</evidence>
<keyword evidence="2" id="KW-0238">DNA-binding</keyword>
<proteinExistence type="predicted"/>
<dbReference type="SUPFAM" id="SSF47413">
    <property type="entry name" value="lambda repressor-like DNA-binding domains"/>
    <property type="match status" value="1"/>
</dbReference>
<dbReference type="RefSeq" id="WP_011435335.1">
    <property type="nucleotide sequence ID" value="NC_007777.1"/>
</dbReference>
<accession>Q2JEM5</accession>
<dbReference type="KEGG" id="fra:Francci3_0883"/>
<keyword evidence="6" id="KW-1185">Reference proteome</keyword>
<dbReference type="PhylomeDB" id="Q2JEM5"/>
<keyword evidence="1" id="KW-0805">Transcription regulation</keyword>
<dbReference type="InterPro" id="IPR001387">
    <property type="entry name" value="Cro/C1-type_HTH"/>
</dbReference>
<sequence length="116" mass="12406">MQDVELQRGLAQSVRKHRRQRGWSQAALAERLGLTRTTITNIEHGAQGITLLTFVRLAEQLNVGAPELLAEVIAGRPAPSAAPEAPGPYREWVASIASMPGDDNVSAHVADDGNTS</sequence>
<evidence type="ECO:0000256" key="1">
    <source>
        <dbReference type="ARBA" id="ARBA00023015"/>
    </source>
</evidence>
<evidence type="ECO:0000256" key="2">
    <source>
        <dbReference type="ARBA" id="ARBA00023125"/>
    </source>
</evidence>
<dbReference type="CDD" id="cd00093">
    <property type="entry name" value="HTH_XRE"/>
    <property type="match status" value="1"/>
</dbReference>
<evidence type="ECO:0000313" key="5">
    <source>
        <dbReference type="EMBL" id="ABD10267.1"/>
    </source>
</evidence>
<feature type="domain" description="HTH cro/C1-type" evidence="4">
    <location>
        <begin position="14"/>
        <end position="69"/>
    </location>
</feature>
<name>Q2JEM5_FRACC</name>
<keyword evidence="3" id="KW-0804">Transcription</keyword>
<dbReference type="GO" id="GO:0003677">
    <property type="term" value="F:DNA binding"/>
    <property type="evidence" value="ECO:0007669"/>
    <property type="project" value="UniProtKB-KW"/>
</dbReference>
<dbReference type="InterPro" id="IPR050807">
    <property type="entry name" value="TransReg_Diox_bact_type"/>
</dbReference>
<dbReference type="PANTHER" id="PTHR46797:SF23">
    <property type="entry name" value="HTH-TYPE TRANSCRIPTIONAL REGULATOR SUTR"/>
    <property type="match status" value="1"/>
</dbReference>
<gene>
    <name evidence="5" type="ordered locus">Francci3_0883</name>
</gene>
<evidence type="ECO:0000313" key="6">
    <source>
        <dbReference type="Proteomes" id="UP000001937"/>
    </source>
</evidence>
<dbReference type="AlphaFoldDB" id="Q2JEM5"/>
<dbReference type="STRING" id="106370.Francci3_0883"/>
<dbReference type="EMBL" id="CP000249">
    <property type="protein sequence ID" value="ABD10267.1"/>
    <property type="molecule type" value="Genomic_DNA"/>
</dbReference>
<dbReference type="Pfam" id="PF01381">
    <property type="entry name" value="HTH_3"/>
    <property type="match status" value="1"/>
</dbReference>
<dbReference type="GO" id="GO:0003700">
    <property type="term" value="F:DNA-binding transcription factor activity"/>
    <property type="evidence" value="ECO:0007669"/>
    <property type="project" value="TreeGrafter"/>
</dbReference>
<organism evidence="5 6">
    <name type="scientific">Frankia casuarinae (strain DSM 45818 / CECT 9043 / HFP020203 / CcI3)</name>
    <dbReference type="NCBI Taxonomy" id="106370"/>
    <lineage>
        <taxon>Bacteria</taxon>
        <taxon>Bacillati</taxon>
        <taxon>Actinomycetota</taxon>
        <taxon>Actinomycetes</taxon>
        <taxon>Frankiales</taxon>
        <taxon>Frankiaceae</taxon>
        <taxon>Frankia</taxon>
    </lineage>
</organism>
<evidence type="ECO:0000259" key="4">
    <source>
        <dbReference type="PROSITE" id="PS50943"/>
    </source>
</evidence>
<protein>
    <submittedName>
        <fullName evidence="5">Transcriptional regulator, XRE family</fullName>
    </submittedName>
</protein>
<dbReference type="Gene3D" id="1.10.260.40">
    <property type="entry name" value="lambda repressor-like DNA-binding domains"/>
    <property type="match status" value="1"/>
</dbReference>
<dbReference type="InterPro" id="IPR010982">
    <property type="entry name" value="Lambda_DNA-bd_dom_sf"/>
</dbReference>
<reference evidence="5 6" key="1">
    <citation type="journal article" date="2007" name="Genome Res.">
        <title>Genome characteristics of facultatively symbiotic Frankia sp. strains reflect host range and host plant biogeography.</title>
        <authorList>
            <person name="Normand P."/>
            <person name="Lapierre P."/>
            <person name="Tisa L.S."/>
            <person name="Gogarten J.P."/>
            <person name="Alloisio N."/>
            <person name="Bagnarol E."/>
            <person name="Bassi C.A."/>
            <person name="Berry A.M."/>
            <person name="Bickhart D.M."/>
            <person name="Choisne N."/>
            <person name="Couloux A."/>
            <person name="Cournoyer B."/>
            <person name="Cruveiller S."/>
            <person name="Daubin V."/>
            <person name="Demange N."/>
            <person name="Francino M.P."/>
            <person name="Goltsman E."/>
            <person name="Huang Y."/>
            <person name="Kopp O.R."/>
            <person name="Labarre L."/>
            <person name="Lapidus A."/>
            <person name="Lavire C."/>
            <person name="Marechal J."/>
            <person name="Martinez M."/>
            <person name="Mastronunzio J.E."/>
            <person name="Mullin B.C."/>
            <person name="Niemann J."/>
            <person name="Pujic P."/>
            <person name="Rawnsley T."/>
            <person name="Rouy Z."/>
            <person name="Schenowitz C."/>
            <person name="Sellstedt A."/>
            <person name="Tavares F."/>
            <person name="Tomkins J.P."/>
            <person name="Vallenet D."/>
            <person name="Valverde C."/>
            <person name="Wall L.G."/>
            <person name="Wang Y."/>
            <person name="Medigue C."/>
            <person name="Benson D.R."/>
        </authorList>
    </citation>
    <scope>NUCLEOTIDE SEQUENCE [LARGE SCALE GENOMIC DNA]</scope>
    <source>
        <strain evidence="6">DSM 45818 / CECT 9043 / CcI3</strain>
    </source>
</reference>
<dbReference type="GO" id="GO:0005829">
    <property type="term" value="C:cytosol"/>
    <property type="evidence" value="ECO:0007669"/>
    <property type="project" value="TreeGrafter"/>
</dbReference>
<dbReference type="SMART" id="SM00530">
    <property type="entry name" value="HTH_XRE"/>
    <property type="match status" value="1"/>
</dbReference>